<proteinExistence type="predicted"/>
<protein>
    <submittedName>
        <fullName evidence="1">Type II toxin-antitoxin system HicB family antitoxin</fullName>
    </submittedName>
</protein>
<organism evidence="1 2">
    <name type="scientific">Iningainema tapete BLCC-T55</name>
    <dbReference type="NCBI Taxonomy" id="2748662"/>
    <lineage>
        <taxon>Bacteria</taxon>
        <taxon>Bacillati</taxon>
        <taxon>Cyanobacteriota</taxon>
        <taxon>Cyanophyceae</taxon>
        <taxon>Nostocales</taxon>
        <taxon>Scytonemataceae</taxon>
        <taxon>Iningainema tapete</taxon>
    </lineage>
</organism>
<evidence type="ECO:0000313" key="1">
    <source>
        <dbReference type="EMBL" id="MBD2774681.1"/>
    </source>
</evidence>
<reference evidence="1" key="1">
    <citation type="submission" date="2020-09" db="EMBL/GenBank/DDBJ databases">
        <title>Iningainema tapete sp. nov. (Scytonemataceae, Cyanobacteria) from greenhouses in central Florida (USA) produces two types of nodularin with biosynthetic potential for microcystin-LR and anabaenopeptins.</title>
        <authorList>
            <person name="Berthold D.E."/>
            <person name="Lefler F.W."/>
            <person name="Huang I.-S."/>
            <person name="Abdulla H."/>
            <person name="Zimba P.V."/>
            <person name="Laughinghouse H.D. IV."/>
        </authorList>
    </citation>
    <scope>NUCLEOTIDE SEQUENCE</scope>
    <source>
        <strain evidence="1">BLCCT55</strain>
    </source>
</reference>
<sequence>MMIYKGYTASIEVDVEAGILFGRVLDINDVVTFKGKTVDEAREEFHKSVDDYLAFCSELGEEPDKPFSGKLPLRTTPENHRKIFIAAKKSGKSINAWIDEVLTIAAN</sequence>
<name>A0A8J6XP38_9CYAN</name>
<keyword evidence="2" id="KW-1185">Reference proteome</keyword>
<dbReference type="Pfam" id="PF05534">
    <property type="entry name" value="HicB"/>
    <property type="match status" value="1"/>
</dbReference>
<gene>
    <name evidence="1" type="ORF">ICL16_22090</name>
</gene>
<dbReference type="SUPFAM" id="SSF143100">
    <property type="entry name" value="TTHA1013/TTHA0281-like"/>
    <property type="match status" value="1"/>
</dbReference>
<accession>A0A8J6XP38</accession>
<evidence type="ECO:0000313" key="2">
    <source>
        <dbReference type="Proteomes" id="UP000629098"/>
    </source>
</evidence>
<dbReference type="EMBL" id="JACXAE010000072">
    <property type="protein sequence ID" value="MBD2774681.1"/>
    <property type="molecule type" value="Genomic_DNA"/>
</dbReference>
<dbReference type="Proteomes" id="UP000629098">
    <property type="component" value="Unassembled WGS sequence"/>
</dbReference>
<dbReference type="InterPro" id="IPR008651">
    <property type="entry name" value="Uncharacterised_HicB"/>
</dbReference>
<dbReference type="InterPro" id="IPR035069">
    <property type="entry name" value="TTHA1013/TTHA0281-like"/>
</dbReference>
<comment type="caution">
    <text evidence="1">The sequence shown here is derived from an EMBL/GenBank/DDBJ whole genome shotgun (WGS) entry which is preliminary data.</text>
</comment>
<dbReference type="AlphaFoldDB" id="A0A8J6XP38"/>